<dbReference type="Pfam" id="PF13354">
    <property type="entry name" value="Beta-lactamase2"/>
    <property type="match status" value="1"/>
</dbReference>
<dbReference type="Proteomes" id="UP000295157">
    <property type="component" value="Unassembled WGS sequence"/>
</dbReference>
<dbReference type="InterPro" id="IPR045155">
    <property type="entry name" value="Beta-lactam_cat"/>
</dbReference>
<accession>A0A4R4MBA4</accession>
<proteinExistence type="predicted"/>
<evidence type="ECO:0000259" key="1">
    <source>
        <dbReference type="Pfam" id="PF13354"/>
    </source>
</evidence>
<dbReference type="EMBL" id="SMJZ01000421">
    <property type="protein sequence ID" value="TDB92810.1"/>
    <property type="molecule type" value="Genomic_DNA"/>
</dbReference>
<dbReference type="RefSeq" id="WP_132342180.1">
    <property type="nucleotide sequence ID" value="NZ_SMJZ01000421.1"/>
</dbReference>
<dbReference type="InterPro" id="IPR000871">
    <property type="entry name" value="Beta-lactam_class-A"/>
</dbReference>
<sequence>MRTKWAAWVGLALVAGCGAERTPTVPVAVRAPVKVARCVMKFPDKRAARAARQRLEHHLARYLSTRPGRIVYGAHDLVTGVTLGQGEHRHDLVTASGTKVDILAALLQRRHAGGLSPSDRDLAERMITESDNKAADALWSRVGGGGAMSEFYRRLGMRETASGPGIYWGGTTSSPADRLRLLGVLVNGGKGLRASDRRLLLGLMSRVHKEQAWGVSAAARPGDRVALKNGWTPRPFIHDTWAVTSYGRIQGQGRDLLLSVQTDQQPGHGAGVQTIERVARTIGARLDSLSPTYTRPCPTNPTP</sequence>
<comment type="caution">
    <text evidence="2">The sequence shown here is derived from an EMBL/GenBank/DDBJ whole genome shotgun (WGS) entry which is preliminary data.</text>
</comment>
<name>A0A4R4MBA4_9ACTN</name>
<dbReference type="GO" id="GO:0030655">
    <property type="term" value="P:beta-lactam antibiotic catabolic process"/>
    <property type="evidence" value="ECO:0007669"/>
    <property type="project" value="InterPro"/>
</dbReference>
<dbReference type="OrthoDB" id="3524371at2"/>
<reference evidence="2 3" key="1">
    <citation type="submission" date="2019-02" db="EMBL/GenBank/DDBJ databases">
        <title>Draft genome sequences of novel Actinobacteria.</title>
        <authorList>
            <person name="Sahin N."/>
            <person name="Ay H."/>
            <person name="Saygin H."/>
        </authorList>
    </citation>
    <scope>NUCLEOTIDE SEQUENCE [LARGE SCALE GENOMIC DNA]</scope>
    <source>
        <strain evidence="2 3">KC201</strain>
    </source>
</reference>
<dbReference type="GO" id="GO:0008800">
    <property type="term" value="F:beta-lactamase activity"/>
    <property type="evidence" value="ECO:0007669"/>
    <property type="project" value="InterPro"/>
</dbReference>
<dbReference type="Gene3D" id="3.40.710.10">
    <property type="entry name" value="DD-peptidase/beta-lactamase superfamily"/>
    <property type="match status" value="1"/>
</dbReference>
<evidence type="ECO:0000313" key="3">
    <source>
        <dbReference type="Proteomes" id="UP000295157"/>
    </source>
</evidence>
<organism evidence="2 3">
    <name type="scientific">Nonomuraea longispora</name>
    <dbReference type="NCBI Taxonomy" id="1848320"/>
    <lineage>
        <taxon>Bacteria</taxon>
        <taxon>Bacillati</taxon>
        <taxon>Actinomycetota</taxon>
        <taxon>Actinomycetes</taxon>
        <taxon>Streptosporangiales</taxon>
        <taxon>Streptosporangiaceae</taxon>
        <taxon>Nonomuraea</taxon>
    </lineage>
</organism>
<gene>
    <name evidence="2" type="ORF">E1267_43685</name>
</gene>
<feature type="domain" description="Beta-lactamase class A catalytic" evidence="1">
    <location>
        <begin position="120"/>
        <end position="239"/>
    </location>
</feature>
<keyword evidence="3" id="KW-1185">Reference proteome</keyword>
<dbReference type="GO" id="GO:0046677">
    <property type="term" value="P:response to antibiotic"/>
    <property type="evidence" value="ECO:0007669"/>
    <property type="project" value="InterPro"/>
</dbReference>
<dbReference type="InterPro" id="IPR012338">
    <property type="entry name" value="Beta-lactam/transpept-like"/>
</dbReference>
<keyword evidence="2" id="KW-0378">Hydrolase</keyword>
<dbReference type="AlphaFoldDB" id="A0A4R4MBA4"/>
<dbReference type="PANTHER" id="PTHR35333:SF3">
    <property type="entry name" value="BETA-LACTAMASE-TYPE TRANSPEPTIDASE FOLD CONTAINING PROTEIN"/>
    <property type="match status" value="1"/>
</dbReference>
<evidence type="ECO:0000313" key="2">
    <source>
        <dbReference type="EMBL" id="TDB92810.1"/>
    </source>
</evidence>
<protein>
    <submittedName>
        <fullName evidence="2">Serine hydrolase</fullName>
    </submittedName>
</protein>
<dbReference type="PANTHER" id="PTHR35333">
    <property type="entry name" value="BETA-LACTAMASE"/>
    <property type="match status" value="1"/>
</dbReference>
<dbReference type="PROSITE" id="PS51257">
    <property type="entry name" value="PROKAR_LIPOPROTEIN"/>
    <property type="match status" value="1"/>
</dbReference>
<dbReference type="SUPFAM" id="SSF56601">
    <property type="entry name" value="beta-lactamase/transpeptidase-like"/>
    <property type="match status" value="1"/>
</dbReference>